<evidence type="ECO:0000313" key="1">
    <source>
        <dbReference type="EMBL" id="BBA99775.1"/>
    </source>
</evidence>
<organism evidence="1 2">
    <name type="scientific">Actinacidiphila reveromycinica</name>
    <dbReference type="NCBI Taxonomy" id="659352"/>
    <lineage>
        <taxon>Bacteria</taxon>
        <taxon>Bacillati</taxon>
        <taxon>Actinomycetota</taxon>
        <taxon>Actinomycetes</taxon>
        <taxon>Kitasatosporales</taxon>
        <taxon>Streptomycetaceae</taxon>
        <taxon>Actinacidiphila</taxon>
    </lineage>
</organism>
<dbReference type="EMBL" id="AP018365">
    <property type="protein sequence ID" value="BBA99775.1"/>
    <property type="molecule type" value="Genomic_DNA"/>
</dbReference>
<name>A0A7U3UVY6_9ACTN</name>
<accession>A0A7U3UVY6</accession>
<gene>
    <name evidence="1" type="ORF">RVR_6540</name>
</gene>
<reference evidence="1 2" key="1">
    <citation type="journal article" date="2010" name="J. Bacteriol.">
        <title>Biochemical characterization of a novel indole prenyltransferase from Streptomyces sp. SN-593.</title>
        <authorList>
            <person name="Takahashi S."/>
            <person name="Takagi H."/>
            <person name="Toyoda A."/>
            <person name="Uramoto M."/>
            <person name="Nogawa T."/>
            <person name="Ueki M."/>
            <person name="Sakaki Y."/>
            <person name="Osada H."/>
        </authorList>
    </citation>
    <scope>NUCLEOTIDE SEQUENCE [LARGE SCALE GENOMIC DNA]</scope>
    <source>
        <strain evidence="1 2">SN-593</strain>
    </source>
</reference>
<keyword evidence="2" id="KW-1185">Reference proteome</keyword>
<dbReference type="Proteomes" id="UP000595703">
    <property type="component" value="Chromosome"/>
</dbReference>
<protein>
    <submittedName>
        <fullName evidence="1">Uncharacterized protein</fullName>
    </submittedName>
</protein>
<proteinExistence type="predicted"/>
<dbReference type="KEGG" id="arev:RVR_6540"/>
<dbReference type="AlphaFoldDB" id="A0A7U3UVY6"/>
<reference evidence="1 2" key="3">
    <citation type="journal article" date="2011" name="Nat. Chem. Biol.">
        <title>Reveromycin A biosynthesis uses RevG and RevJ for stereospecific spiroacetal formation.</title>
        <authorList>
            <person name="Takahashi S."/>
            <person name="Toyoda A."/>
            <person name="Sekiyama Y."/>
            <person name="Takagi H."/>
            <person name="Nogawa T."/>
            <person name="Uramoto M."/>
            <person name="Suzuki R."/>
            <person name="Koshino H."/>
            <person name="Kumano T."/>
            <person name="Panthee S."/>
            <person name="Dairi T."/>
            <person name="Ishikawa J."/>
            <person name="Ikeda H."/>
            <person name="Sakaki Y."/>
            <person name="Osada H."/>
        </authorList>
    </citation>
    <scope>NUCLEOTIDE SEQUENCE [LARGE SCALE GENOMIC DNA]</scope>
    <source>
        <strain evidence="1 2">SN-593</strain>
    </source>
</reference>
<reference evidence="1 2" key="4">
    <citation type="journal article" date="2020" name="Sci. Rep.">
        <title>beta-carboline chemical signals induce reveromycin production through a LuxR family regulator in Streptomyces sp. SN-593.</title>
        <authorList>
            <person name="Panthee S."/>
            <person name="Kito N."/>
            <person name="Hayashi T."/>
            <person name="Shimizu T."/>
            <person name="Ishikawa J."/>
            <person name="Hamamoto H."/>
            <person name="Osada H."/>
            <person name="Takahashi S."/>
        </authorList>
    </citation>
    <scope>NUCLEOTIDE SEQUENCE [LARGE SCALE GENOMIC DNA]</scope>
    <source>
        <strain evidence="1 2">SN-593</strain>
    </source>
</reference>
<reference evidence="1 2" key="2">
    <citation type="journal article" date="2011" name="J. Antibiot.">
        <title>Furaquinocins I and J: novel polyketide isoprenoid hybrid compounds from Streptomyces reveromyceticus SN-593.</title>
        <authorList>
            <person name="Panthee S."/>
            <person name="Takahashi S."/>
            <person name="Takagi H."/>
            <person name="Nogawa T."/>
            <person name="Oowada E."/>
            <person name="Uramoto M."/>
            <person name="Osada H."/>
        </authorList>
    </citation>
    <scope>NUCLEOTIDE SEQUENCE [LARGE SCALE GENOMIC DNA]</scope>
    <source>
        <strain evidence="1 2">SN-593</strain>
    </source>
</reference>
<evidence type="ECO:0000313" key="2">
    <source>
        <dbReference type="Proteomes" id="UP000595703"/>
    </source>
</evidence>
<sequence>MGQAAVTRNGAQTAADAAALAAARENRDDVQEAFLAALKGDDVTALARLLESASLDDLAACGAASDYADANDARVDDCVPLDGKPGYTVTVMTNGTVGSSVIDSTKDTHAMATATAVVEPRCSLGAKDGDLLRFTCDGGPLEVDPKAGDFTLDLSDFFTVHLAK</sequence>